<dbReference type="EMBL" id="FRAG01000010">
    <property type="protein sequence ID" value="SHJ81618.1"/>
    <property type="molecule type" value="Genomic_DNA"/>
</dbReference>
<organism evidence="1 2">
    <name type="scientific">Paramaledivibacter caminithermalis (strain DSM 15212 / CIP 107654 / DViRD3)</name>
    <name type="common">Clostridium caminithermale</name>
    <dbReference type="NCBI Taxonomy" id="1121301"/>
    <lineage>
        <taxon>Bacteria</taxon>
        <taxon>Bacillati</taxon>
        <taxon>Bacillota</taxon>
        <taxon>Clostridia</taxon>
        <taxon>Peptostreptococcales</taxon>
        <taxon>Caminicellaceae</taxon>
        <taxon>Paramaledivibacter</taxon>
    </lineage>
</organism>
<keyword evidence="2" id="KW-1185">Reference proteome</keyword>
<proteinExistence type="predicted"/>
<dbReference type="RefSeq" id="WP_165613039.1">
    <property type="nucleotide sequence ID" value="NZ_FRAG01000010.1"/>
</dbReference>
<dbReference type="Proteomes" id="UP000184465">
    <property type="component" value="Unassembled WGS sequence"/>
</dbReference>
<reference evidence="1 2" key="1">
    <citation type="submission" date="2016-11" db="EMBL/GenBank/DDBJ databases">
        <authorList>
            <person name="Jaros S."/>
            <person name="Januszkiewicz K."/>
            <person name="Wedrychowicz H."/>
        </authorList>
    </citation>
    <scope>NUCLEOTIDE SEQUENCE [LARGE SCALE GENOMIC DNA]</scope>
    <source>
        <strain evidence="1 2">DSM 15212</strain>
    </source>
</reference>
<dbReference type="AlphaFoldDB" id="A0A1M6MDT4"/>
<evidence type="ECO:0000313" key="1">
    <source>
        <dbReference type="EMBL" id="SHJ81618.1"/>
    </source>
</evidence>
<sequence length="56" mass="6878">MENKTFELLEKMHSDIQSRFDMMENEIKEVRNEMRKGFVRLENKMDENHKVLYDGI</sequence>
<gene>
    <name evidence="1" type="ORF">SAMN02745912_01186</name>
</gene>
<evidence type="ECO:0000313" key="2">
    <source>
        <dbReference type="Proteomes" id="UP000184465"/>
    </source>
</evidence>
<name>A0A1M6MDT4_PARC5</name>
<protein>
    <submittedName>
        <fullName evidence="1">Uncharacterized protein</fullName>
    </submittedName>
</protein>
<accession>A0A1M6MDT4</accession>